<accession>A0A1M6E1E6</accession>
<evidence type="ECO:0000313" key="2">
    <source>
        <dbReference type="EMBL" id="SHI79215.1"/>
    </source>
</evidence>
<evidence type="ECO:0000313" key="3">
    <source>
        <dbReference type="Proteomes" id="UP000184432"/>
    </source>
</evidence>
<proteinExistence type="predicted"/>
<dbReference type="PROSITE" id="PS51257">
    <property type="entry name" value="PROKAR_LIPOPROTEIN"/>
    <property type="match status" value="1"/>
</dbReference>
<dbReference type="Proteomes" id="UP000184432">
    <property type="component" value="Unassembled WGS sequence"/>
</dbReference>
<organism evidence="2 3">
    <name type="scientific">Aquimarina spongiae</name>
    <dbReference type="NCBI Taxonomy" id="570521"/>
    <lineage>
        <taxon>Bacteria</taxon>
        <taxon>Pseudomonadati</taxon>
        <taxon>Bacteroidota</taxon>
        <taxon>Flavobacteriia</taxon>
        <taxon>Flavobacteriales</taxon>
        <taxon>Flavobacteriaceae</taxon>
        <taxon>Aquimarina</taxon>
    </lineage>
</organism>
<keyword evidence="3" id="KW-1185">Reference proteome</keyword>
<feature type="signal peptide" evidence="1">
    <location>
        <begin position="1"/>
        <end position="19"/>
    </location>
</feature>
<reference evidence="3" key="1">
    <citation type="submission" date="2016-11" db="EMBL/GenBank/DDBJ databases">
        <authorList>
            <person name="Varghese N."/>
            <person name="Submissions S."/>
        </authorList>
    </citation>
    <scope>NUCLEOTIDE SEQUENCE [LARGE SCALE GENOMIC DNA]</scope>
    <source>
        <strain evidence="3">DSM 22623</strain>
    </source>
</reference>
<name>A0A1M6E1E6_9FLAO</name>
<protein>
    <submittedName>
        <fullName evidence="2">Lipocalin-like domain-containing protein</fullName>
    </submittedName>
</protein>
<dbReference type="RefSeq" id="WP_170864572.1">
    <property type="nucleotide sequence ID" value="NZ_FQYP01000003.1"/>
</dbReference>
<dbReference type="AlphaFoldDB" id="A0A1M6E1E6"/>
<feature type="chain" id="PRO_5009916928" evidence="1">
    <location>
        <begin position="20"/>
        <end position="180"/>
    </location>
</feature>
<sequence>MKRLALLLFLAGSTLFVSCGDDDDAVEINESLIPGEWNLTEIRSENGKASTTIEGVPVSGDYSISGKDYTATVTFAEATAENEPNTVTGSGGFTLVASVTIPTQDPIEVEQNIPEFIGAGEWSVSGNTLTVTVQNETTSYEITSLTEQSMTLKIVIDEERTIENLTVAVTGDQFIVLTKQ</sequence>
<keyword evidence="1" id="KW-0732">Signal</keyword>
<evidence type="ECO:0000256" key="1">
    <source>
        <dbReference type="SAM" id="SignalP"/>
    </source>
</evidence>
<dbReference type="EMBL" id="FQYP01000003">
    <property type="protein sequence ID" value="SHI79215.1"/>
    <property type="molecule type" value="Genomic_DNA"/>
</dbReference>
<gene>
    <name evidence="2" type="ORF">SAMN04488508_103149</name>
</gene>